<evidence type="ECO:0000256" key="6">
    <source>
        <dbReference type="SAM" id="Phobius"/>
    </source>
</evidence>
<comment type="subcellular location">
    <subcellularLocation>
        <location evidence="1">Membrane</location>
        <topology evidence="1">Single-pass membrane protein</topology>
    </subcellularLocation>
</comment>
<dbReference type="InterPro" id="IPR013106">
    <property type="entry name" value="Ig_V-set"/>
</dbReference>
<protein>
    <recommendedName>
        <fullName evidence="7">Ig-like domain-containing protein</fullName>
    </recommendedName>
</protein>
<dbReference type="Gene3D" id="2.60.40.10">
    <property type="entry name" value="Immunoglobulins"/>
    <property type="match status" value="4"/>
</dbReference>
<evidence type="ECO:0000313" key="8">
    <source>
        <dbReference type="EMBL" id="KAG5671150.1"/>
    </source>
</evidence>
<sequence>MSINVQWKMRKKCMRNVRTLTLSLVLSFFCFLNEFKITSGNYADGDLDLVNELDRPIPITSVAGVLGKQAMLPCDITPLERDDAVYMVLWFKEGDGEPLYSFDVRGRQFGQAKLWSSPAAFGSRAFFRTASHPAQLLVDDIKLPDEGMYRCRVDFRNSPTRNLKINFTVIVPPQKPVIYDARRRDRTKLIEPYNEGSDVALICEVQGGRPRPNVTWYLENTVIDESFETRKDGITVNHLSYPNIGRQHLNARLVCVASNTNLTPPNNKAVILDVNLKPIAVHITTREKFVSAEKRYDVECKSSGSRPEAFSENGNQSLSVLTFIPVVDDDGKYLTCRAENPFIPDSAVEDKWRLVVHYMPIVTLKMGSSLNPDDIKEGDDVYFECLIQSNPKFYKLSWFHNGVELHHNVTAGIILSDQSLVLQSRGTSNPVTLRVRFAPICANDREELLDNRIRLVSFELHTTSDLDYGTISCWARNTIGQQNRHVYSKLLQQDVRFALQNCTVSNQSIDTIHVECIEGFDGGLPQMFLLEMVEIPTLKLVRNLTLYRPPVSFVLDNLESSSSYRLILFAVNAKGRSEPVIIDDISFKGVVKFSGVSNVMNVPVSPVLAALVLTAAILFSIVCIVLATIYRKHSHKSSVEKLKNAKTADISAKSMIDCQLQSMSQVARENGSISSPLVGMDGSLMRQSPNLMMSEAADVDDTDPDVIPNQYERRPLKSSVPIPLFRSPSARLIPKDIMEDDRGCSGDGLNLPTTSFEGVLMQPSHNEVLHYSFMPNKQISYATLGRNNKNSVTTTCTASPSVFTSSSLGSPINQQQQSSVNIPTHPMSVGLISPNQSIVTSTLNEFRFRPELLANSNRLQESCI</sequence>
<dbReference type="Proteomes" id="UP001107558">
    <property type="component" value="Chromosome 3"/>
</dbReference>
<dbReference type="InterPro" id="IPR003599">
    <property type="entry name" value="Ig_sub"/>
</dbReference>
<evidence type="ECO:0000256" key="3">
    <source>
        <dbReference type="ARBA" id="ARBA00022989"/>
    </source>
</evidence>
<feature type="transmembrane region" description="Helical" evidence="6">
    <location>
        <begin position="607"/>
        <end position="630"/>
    </location>
</feature>
<dbReference type="InterPro" id="IPR036179">
    <property type="entry name" value="Ig-like_dom_sf"/>
</dbReference>
<dbReference type="PROSITE" id="PS50835">
    <property type="entry name" value="IG_LIKE"/>
    <property type="match status" value="3"/>
</dbReference>
<dbReference type="InterPro" id="IPR013162">
    <property type="entry name" value="CD80_C2-set"/>
</dbReference>
<evidence type="ECO:0000256" key="4">
    <source>
        <dbReference type="ARBA" id="ARBA00023136"/>
    </source>
</evidence>
<keyword evidence="2 6" id="KW-0812">Transmembrane</keyword>
<dbReference type="Pfam" id="PF08205">
    <property type="entry name" value="C2-set_2"/>
    <property type="match status" value="1"/>
</dbReference>
<dbReference type="InterPro" id="IPR013783">
    <property type="entry name" value="Ig-like_fold"/>
</dbReference>
<gene>
    <name evidence="8" type="ORF">PVAND_001363</name>
</gene>
<feature type="domain" description="Ig-like" evidence="7">
    <location>
        <begin position="176"/>
        <end position="271"/>
    </location>
</feature>
<dbReference type="InterPro" id="IPR003961">
    <property type="entry name" value="FN3_dom"/>
</dbReference>
<reference evidence="8" key="1">
    <citation type="submission" date="2021-03" db="EMBL/GenBank/DDBJ databases">
        <title>Chromosome level genome of the anhydrobiotic midge Polypedilum vanderplanki.</title>
        <authorList>
            <person name="Yoshida Y."/>
            <person name="Kikawada T."/>
            <person name="Gusev O."/>
        </authorList>
    </citation>
    <scope>NUCLEOTIDE SEQUENCE</scope>
    <source>
        <strain evidence="8">NIAS01</strain>
        <tissue evidence="8">Whole body or cell culture</tissue>
    </source>
</reference>
<dbReference type="OrthoDB" id="6431884at2759"/>
<proteinExistence type="predicted"/>
<dbReference type="Pfam" id="PF07686">
    <property type="entry name" value="V-set"/>
    <property type="match status" value="1"/>
</dbReference>
<organism evidence="8 9">
    <name type="scientific">Polypedilum vanderplanki</name>
    <name type="common">Sleeping chironomid midge</name>
    <dbReference type="NCBI Taxonomy" id="319348"/>
    <lineage>
        <taxon>Eukaryota</taxon>
        <taxon>Metazoa</taxon>
        <taxon>Ecdysozoa</taxon>
        <taxon>Arthropoda</taxon>
        <taxon>Hexapoda</taxon>
        <taxon>Insecta</taxon>
        <taxon>Pterygota</taxon>
        <taxon>Neoptera</taxon>
        <taxon>Endopterygota</taxon>
        <taxon>Diptera</taxon>
        <taxon>Nematocera</taxon>
        <taxon>Chironomoidea</taxon>
        <taxon>Chironomidae</taxon>
        <taxon>Chironominae</taxon>
        <taxon>Polypedilum</taxon>
        <taxon>Polypedilum</taxon>
    </lineage>
</organism>
<dbReference type="InterPro" id="IPR007110">
    <property type="entry name" value="Ig-like_dom"/>
</dbReference>
<dbReference type="SUPFAM" id="SSF49265">
    <property type="entry name" value="Fibronectin type III"/>
    <property type="match status" value="1"/>
</dbReference>
<dbReference type="PANTHER" id="PTHR23278">
    <property type="entry name" value="SIDESTEP PROTEIN"/>
    <property type="match status" value="1"/>
</dbReference>
<feature type="domain" description="Ig-like" evidence="7">
    <location>
        <begin position="56"/>
        <end position="168"/>
    </location>
</feature>
<evidence type="ECO:0000259" key="7">
    <source>
        <dbReference type="PROSITE" id="PS50835"/>
    </source>
</evidence>
<dbReference type="CDD" id="cd00063">
    <property type="entry name" value="FN3"/>
    <property type="match status" value="1"/>
</dbReference>
<keyword evidence="9" id="KW-1185">Reference proteome</keyword>
<dbReference type="SUPFAM" id="SSF48726">
    <property type="entry name" value="Immunoglobulin"/>
    <property type="match status" value="4"/>
</dbReference>
<dbReference type="PANTHER" id="PTHR23278:SF28">
    <property type="entry name" value="SIDESTEP IV, ISOFORM C"/>
    <property type="match status" value="1"/>
</dbReference>
<name>A0A9J6BP09_POLVA</name>
<comment type="caution">
    <text evidence="8">The sequence shown here is derived from an EMBL/GenBank/DDBJ whole genome shotgun (WGS) entry which is preliminary data.</text>
</comment>
<keyword evidence="3 6" id="KW-1133">Transmembrane helix</keyword>
<evidence type="ECO:0000256" key="2">
    <source>
        <dbReference type="ARBA" id="ARBA00022692"/>
    </source>
</evidence>
<evidence type="ECO:0000313" key="9">
    <source>
        <dbReference type="Proteomes" id="UP001107558"/>
    </source>
</evidence>
<dbReference type="SMART" id="SM00409">
    <property type="entry name" value="IG"/>
    <property type="match status" value="3"/>
</dbReference>
<dbReference type="InterPro" id="IPR036116">
    <property type="entry name" value="FN3_sf"/>
</dbReference>
<accession>A0A9J6BP09</accession>
<keyword evidence="4 6" id="KW-0472">Membrane</keyword>
<dbReference type="EMBL" id="JADBJN010000003">
    <property type="protein sequence ID" value="KAG5671150.1"/>
    <property type="molecule type" value="Genomic_DNA"/>
</dbReference>
<evidence type="ECO:0000256" key="5">
    <source>
        <dbReference type="ARBA" id="ARBA00023157"/>
    </source>
</evidence>
<evidence type="ECO:0000256" key="1">
    <source>
        <dbReference type="ARBA" id="ARBA00004167"/>
    </source>
</evidence>
<feature type="domain" description="Ig-like" evidence="7">
    <location>
        <begin position="360"/>
        <end position="492"/>
    </location>
</feature>
<keyword evidence="5" id="KW-1015">Disulfide bond</keyword>
<dbReference type="AlphaFoldDB" id="A0A9J6BP09"/>